<evidence type="ECO:0000313" key="2">
    <source>
        <dbReference type="Proteomes" id="UP000032735"/>
    </source>
</evidence>
<dbReference type="AlphaFoldDB" id="A0A068R7G3"/>
<dbReference type="RefSeq" id="WP_045959817.1">
    <property type="nucleotide sequence ID" value="NZ_FO704551.1"/>
</dbReference>
<sequence>MKVSNKKILLILSAFAILTFVYFFSFRQWDIKEVIVDYSNKHCQINQECLVDFKDLTPFSWDRAYIFPDGKNSKSINNAIGMQYRFTDVGLKFIFIRDKEIVYSEEYFPDLDCHDKNQIIPVFATLYPKNNYPSYYFLTKENSQLFITMRNSISSNCDMFYEISPSNEDQSEKSNPYKK</sequence>
<reference evidence="1 2" key="1">
    <citation type="submission" date="2013-07" db="EMBL/GenBank/DDBJ databases">
        <authorList>
            <person name="Genoscope - CEA"/>
        </authorList>
    </citation>
    <scope>NUCLEOTIDE SEQUENCE [LARGE SCALE GENOMIC DNA]</scope>
    <source>
        <strain evidence="1 2">G6</strain>
    </source>
</reference>
<proteinExistence type="predicted"/>
<protein>
    <submittedName>
        <fullName evidence="1">Uncharacterized protein</fullName>
    </submittedName>
</protein>
<keyword evidence="2" id="KW-1185">Reference proteome</keyword>
<gene>
    <name evidence="1" type="ORF">XPG1_3313</name>
</gene>
<dbReference type="EMBL" id="FO704551">
    <property type="protein sequence ID" value="CDG22949.1"/>
    <property type="molecule type" value="Genomic_DNA"/>
</dbReference>
<evidence type="ECO:0000313" key="1">
    <source>
        <dbReference type="EMBL" id="CDG22949.1"/>
    </source>
</evidence>
<dbReference type="OrthoDB" id="6443639at2"/>
<dbReference type="HOGENOM" id="CLU_129923_0_0_6"/>
<accession>A0A068R7G3</accession>
<organism evidence="1 2">
    <name type="scientific">Xenorhabdus poinarii G6</name>
    <dbReference type="NCBI Taxonomy" id="1354304"/>
    <lineage>
        <taxon>Bacteria</taxon>
        <taxon>Pseudomonadati</taxon>
        <taxon>Pseudomonadota</taxon>
        <taxon>Gammaproteobacteria</taxon>
        <taxon>Enterobacterales</taxon>
        <taxon>Morganellaceae</taxon>
        <taxon>Xenorhabdus</taxon>
    </lineage>
</organism>
<dbReference type="Proteomes" id="UP000032735">
    <property type="component" value="Chromosome"/>
</dbReference>
<dbReference type="KEGG" id="xpo:XPG1_3313"/>
<name>A0A068R7G3_9GAMM</name>